<dbReference type="Pfam" id="PF12146">
    <property type="entry name" value="Hydrolase_4"/>
    <property type="match status" value="1"/>
</dbReference>
<feature type="transmembrane region" description="Helical" evidence="1">
    <location>
        <begin position="12"/>
        <end position="34"/>
    </location>
</feature>
<comment type="caution">
    <text evidence="3">The sequence shown here is derived from an EMBL/GenBank/DDBJ whole genome shotgun (WGS) entry which is preliminary data.</text>
</comment>
<dbReference type="SUPFAM" id="SSF53474">
    <property type="entry name" value="alpha/beta-Hydrolases"/>
    <property type="match status" value="1"/>
</dbReference>
<gene>
    <name evidence="3" type="ORF">V2H45_17835</name>
</gene>
<dbReference type="PANTHER" id="PTHR12277:SF81">
    <property type="entry name" value="PROTEIN ABHD13"/>
    <property type="match status" value="1"/>
</dbReference>
<sequence>MNPENVHRLLKVFIFPVLRIAALVYLGLLAALYFGQAKMVFMPRSELTATPKDLGLAFEQVRLSTQDNLGLSAWFVPATEKNPVGKAVILFCHGNAGNIGDRSPYLPIFHSLGLSTLLFDYQGYGSSEGSPTEAGTYADVEAAWQYLTQVRKIPASKIVIYGESLGGGVASHMAENQRSGGLVLASTFTSITDRAAELYPFLPIRLISKFSYNTIDRLPNIKSPVLVIHSPEDEIISFHHGEALFKAARDPKMFVKIKGNHNEGYFETQEIYSAGLEKFVKQYIS</sequence>
<keyword evidence="1" id="KW-0812">Transmembrane</keyword>
<keyword evidence="1" id="KW-1133">Transmembrane helix</keyword>
<evidence type="ECO:0000256" key="1">
    <source>
        <dbReference type="SAM" id="Phobius"/>
    </source>
</evidence>
<dbReference type="InterPro" id="IPR029058">
    <property type="entry name" value="AB_hydrolase_fold"/>
</dbReference>
<dbReference type="GO" id="GO:0016787">
    <property type="term" value="F:hydrolase activity"/>
    <property type="evidence" value="ECO:0007669"/>
    <property type="project" value="UniProtKB-KW"/>
</dbReference>
<feature type="domain" description="Serine aminopeptidase S33" evidence="2">
    <location>
        <begin position="86"/>
        <end position="197"/>
    </location>
</feature>
<evidence type="ECO:0000313" key="4">
    <source>
        <dbReference type="Proteomes" id="UP001333818"/>
    </source>
</evidence>
<dbReference type="EMBL" id="JAZBJZ010000085">
    <property type="protein sequence ID" value="MEE3718605.1"/>
    <property type="molecule type" value="Genomic_DNA"/>
</dbReference>
<evidence type="ECO:0000313" key="3">
    <source>
        <dbReference type="EMBL" id="MEE3718605.1"/>
    </source>
</evidence>
<dbReference type="PANTHER" id="PTHR12277">
    <property type="entry name" value="ALPHA/BETA HYDROLASE DOMAIN-CONTAINING PROTEIN"/>
    <property type="match status" value="1"/>
</dbReference>
<dbReference type="InterPro" id="IPR022742">
    <property type="entry name" value="Hydrolase_4"/>
</dbReference>
<reference evidence="3" key="1">
    <citation type="submission" date="2024-01" db="EMBL/GenBank/DDBJ databases">
        <title>Bank of Algae and Cyanobacteria of the Azores (BACA) strain genomes.</title>
        <authorList>
            <person name="Luz R."/>
            <person name="Cordeiro R."/>
            <person name="Fonseca A."/>
            <person name="Goncalves V."/>
        </authorList>
    </citation>
    <scope>NUCLEOTIDE SEQUENCE</scope>
    <source>
        <strain evidence="3">BACA0141</strain>
    </source>
</reference>
<accession>A0AAW9Q5W4</accession>
<evidence type="ECO:0000259" key="2">
    <source>
        <dbReference type="Pfam" id="PF12146"/>
    </source>
</evidence>
<organism evidence="3 4">
    <name type="scientific">Tumidithrix elongata BACA0141</name>
    <dbReference type="NCBI Taxonomy" id="2716417"/>
    <lineage>
        <taxon>Bacteria</taxon>
        <taxon>Bacillati</taxon>
        <taxon>Cyanobacteriota</taxon>
        <taxon>Cyanophyceae</taxon>
        <taxon>Pseudanabaenales</taxon>
        <taxon>Pseudanabaenaceae</taxon>
        <taxon>Tumidithrix</taxon>
        <taxon>Tumidithrix elongata</taxon>
    </lineage>
</organism>
<name>A0AAW9Q5W4_9CYAN</name>
<protein>
    <submittedName>
        <fullName evidence="3">Alpha/beta hydrolase</fullName>
    </submittedName>
</protein>
<proteinExistence type="predicted"/>
<dbReference type="RefSeq" id="WP_330485039.1">
    <property type="nucleotide sequence ID" value="NZ_JAZBJZ010000085.1"/>
</dbReference>
<dbReference type="Proteomes" id="UP001333818">
    <property type="component" value="Unassembled WGS sequence"/>
</dbReference>
<dbReference type="AlphaFoldDB" id="A0AAW9Q5W4"/>
<keyword evidence="1" id="KW-0472">Membrane</keyword>
<dbReference type="Gene3D" id="3.40.50.1820">
    <property type="entry name" value="alpha/beta hydrolase"/>
    <property type="match status" value="1"/>
</dbReference>
<keyword evidence="3" id="KW-0378">Hydrolase</keyword>
<keyword evidence="4" id="KW-1185">Reference proteome</keyword>